<dbReference type="InterPro" id="IPR029072">
    <property type="entry name" value="YebC-like"/>
</dbReference>
<comment type="similarity">
    <text evidence="2">Belongs to the TACO1 family.</text>
</comment>
<dbReference type="RefSeq" id="XP_043008716.1">
    <property type="nucleotide sequence ID" value="XM_043153432.1"/>
</dbReference>
<dbReference type="Pfam" id="PF01709">
    <property type="entry name" value="Transcrip_reg"/>
    <property type="match status" value="1"/>
</dbReference>
<dbReference type="Gene3D" id="1.10.10.200">
    <property type="match status" value="1"/>
</dbReference>
<dbReference type="PANTHER" id="PTHR12532:SF0">
    <property type="entry name" value="TRANSLATIONAL ACTIVATOR OF CYTOCHROME C OXIDASE 1"/>
    <property type="match status" value="1"/>
</dbReference>
<comment type="caution">
    <text evidence="5">The sequence shown here is derived from an EMBL/GenBank/DDBJ whole genome shotgun (WGS) entry which is preliminary data.</text>
</comment>
<comment type="subcellular location">
    <subcellularLocation>
        <location evidence="1">Mitochondrion</location>
    </subcellularLocation>
</comment>
<sequence length="288" mass="31397">MSSTTCPSFPMRSFIIQRPFSLRVKTLCGTTRFFSLSRPTFAGHNKWSKIKDKKGANDACRSIVYNKATLDIVNAAKVGGSADPEKNVSLAAVLKRVKAQNVPKENIAKALAKADKAKGSGETTVYEAIACNSVGIIIECSTNNANRTVQTLREILAVRGARIAPVGFMFQRNGLVKVSLEKNSQFDEMLEKTVVIAVDNGSEDFETSPPGETHEEIEFTCDPSTLSSLTTALAESKLCQVLASELTYRPITSAEISDEESERVNELVKALAAHDDTMRVWTNMPVSK</sequence>
<dbReference type="OrthoDB" id="2017544at2759"/>
<protein>
    <submittedName>
        <fullName evidence="5">Uncharacterized protein</fullName>
    </submittedName>
</protein>
<organism evidence="5 6">
    <name type="scientific">Marasmius oreades</name>
    <name type="common">fairy-ring Marasmius</name>
    <dbReference type="NCBI Taxonomy" id="181124"/>
    <lineage>
        <taxon>Eukaryota</taxon>
        <taxon>Fungi</taxon>
        <taxon>Dikarya</taxon>
        <taxon>Basidiomycota</taxon>
        <taxon>Agaricomycotina</taxon>
        <taxon>Agaricomycetes</taxon>
        <taxon>Agaricomycetidae</taxon>
        <taxon>Agaricales</taxon>
        <taxon>Marasmiineae</taxon>
        <taxon>Marasmiaceae</taxon>
        <taxon>Marasmius</taxon>
    </lineage>
</organism>
<name>A0A9P7RYR7_9AGAR</name>
<dbReference type="HAMAP" id="MF_00693">
    <property type="entry name" value="Transcrip_reg_TACO1"/>
    <property type="match status" value="1"/>
</dbReference>
<reference evidence="5" key="1">
    <citation type="journal article" date="2021" name="Genome Biol. Evol.">
        <title>The assembled and annotated genome of the fairy-ring fungus Marasmius oreades.</title>
        <authorList>
            <person name="Hiltunen M."/>
            <person name="Ament-Velasquez S.L."/>
            <person name="Johannesson H."/>
        </authorList>
    </citation>
    <scope>NUCLEOTIDE SEQUENCE</scope>
    <source>
        <strain evidence="5">03SP1</strain>
    </source>
</reference>
<evidence type="ECO:0000259" key="4">
    <source>
        <dbReference type="Pfam" id="PF20772"/>
    </source>
</evidence>
<dbReference type="PANTHER" id="PTHR12532">
    <property type="entry name" value="TRANSLATIONAL ACTIVATOR OF CYTOCHROME C OXIDASE 1"/>
    <property type="match status" value="1"/>
</dbReference>
<evidence type="ECO:0000259" key="3">
    <source>
        <dbReference type="Pfam" id="PF01709"/>
    </source>
</evidence>
<keyword evidence="6" id="KW-1185">Reference proteome</keyword>
<evidence type="ECO:0000256" key="2">
    <source>
        <dbReference type="ARBA" id="ARBA00008724"/>
    </source>
</evidence>
<gene>
    <name evidence="5" type="ORF">E1B28_008612</name>
</gene>
<dbReference type="GeneID" id="66077688"/>
<dbReference type="KEGG" id="more:E1B28_008612"/>
<evidence type="ECO:0000313" key="5">
    <source>
        <dbReference type="EMBL" id="KAG7092246.1"/>
    </source>
</evidence>
<evidence type="ECO:0000313" key="6">
    <source>
        <dbReference type="Proteomes" id="UP001049176"/>
    </source>
</evidence>
<dbReference type="EMBL" id="CM032185">
    <property type="protein sequence ID" value="KAG7092246.1"/>
    <property type="molecule type" value="Genomic_DNA"/>
</dbReference>
<accession>A0A9P7RYR7</accession>
<dbReference type="Gene3D" id="3.30.70.980">
    <property type="match status" value="2"/>
</dbReference>
<proteinExistence type="inferred from homology"/>
<dbReference type="Proteomes" id="UP001049176">
    <property type="component" value="Chromosome 5"/>
</dbReference>
<evidence type="ECO:0000256" key="1">
    <source>
        <dbReference type="ARBA" id="ARBA00004173"/>
    </source>
</evidence>
<dbReference type="InterPro" id="IPR017856">
    <property type="entry name" value="Integrase-like_N"/>
</dbReference>
<dbReference type="SUPFAM" id="SSF75625">
    <property type="entry name" value="YebC-like"/>
    <property type="match status" value="1"/>
</dbReference>
<dbReference type="Pfam" id="PF20772">
    <property type="entry name" value="TACO1_YebC_N"/>
    <property type="match status" value="1"/>
</dbReference>
<dbReference type="FunFam" id="1.10.10.200:FF:000002">
    <property type="entry name" value="Probable transcriptional regulatory protein CLM62_37755"/>
    <property type="match status" value="1"/>
</dbReference>
<dbReference type="InterPro" id="IPR049083">
    <property type="entry name" value="TACO1_YebC_N"/>
</dbReference>
<dbReference type="InterPro" id="IPR048300">
    <property type="entry name" value="TACO1_YebC-like_2nd/3rd_dom"/>
</dbReference>
<feature type="domain" description="TACO1/YebC-like N-terminal" evidence="4">
    <location>
        <begin position="45"/>
        <end position="115"/>
    </location>
</feature>
<dbReference type="InterPro" id="IPR026564">
    <property type="entry name" value="Transcrip_reg_TACO1-like_dom3"/>
</dbReference>
<feature type="domain" description="TACO1/YebC-like second and third" evidence="3">
    <location>
        <begin position="122"/>
        <end position="284"/>
    </location>
</feature>
<dbReference type="InterPro" id="IPR002876">
    <property type="entry name" value="Transcrip_reg_TACO1-like"/>
</dbReference>
<dbReference type="AlphaFoldDB" id="A0A9P7RYR7"/>
<dbReference type="GO" id="GO:0005739">
    <property type="term" value="C:mitochondrion"/>
    <property type="evidence" value="ECO:0007669"/>
    <property type="project" value="UniProtKB-SubCell"/>
</dbReference>